<evidence type="ECO:0008006" key="4">
    <source>
        <dbReference type="Google" id="ProtNLM"/>
    </source>
</evidence>
<sequence length="200" mass="20279">MRRIPAVATCVTAVLALALTGCGGDDEKSDKGASGSTGSVEEPAKDDGKGAEEGEKADGKKTASPTPSRTKKTTASPTPTRTSRPTAAATPTKPRASAPAVPPKKTTRPASGPQSVQGTWYHVRRGTGGRLIVLTINGTSMNMASGGKSCPGSITSAMVIRATCMGESAAGTARLSGGQLTFAWPDGSGNDYFRRTQPAA</sequence>
<evidence type="ECO:0000313" key="3">
    <source>
        <dbReference type="Proteomes" id="UP000634780"/>
    </source>
</evidence>
<keyword evidence="3" id="KW-1185">Reference proteome</keyword>
<dbReference type="RefSeq" id="WP_190115620.1">
    <property type="nucleotide sequence ID" value="NZ_BMVR01000004.1"/>
</dbReference>
<gene>
    <name evidence="2" type="ORF">JGB26_13640</name>
</gene>
<feature type="compositionally biased region" description="Basic and acidic residues" evidence="1">
    <location>
        <begin position="42"/>
        <end position="61"/>
    </location>
</feature>
<dbReference type="PROSITE" id="PS51257">
    <property type="entry name" value="PROKAR_LIPOPROTEIN"/>
    <property type="match status" value="1"/>
</dbReference>
<name>A0ABS0X548_9ACTN</name>
<proteinExistence type="predicted"/>
<reference evidence="2 3" key="1">
    <citation type="submission" date="2020-12" db="EMBL/GenBank/DDBJ databases">
        <title>Streptomyces typhae sp. nov., a novel endophytic actinomycete isolated from the root of cattail pollen (Typha angustifolia L.).</title>
        <authorList>
            <person name="Peng C."/>
            <person name="Liu C."/>
        </authorList>
    </citation>
    <scope>NUCLEOTIDE SEQUENCE [LARGE SCALE GENOMIC DNA]</scope>
    <source>
        <strain evidence="2 3">JCM 4753</strain>
    </source>
</reference>
<protein>
    <recommendedName>
        <fullName evidence="4">Lipoprotein</fullName>
    </recommendedName>
</protein>
<accession>A0ABS0X548</accession>
<evidence type="ECO:0000313" key="2">
    <source>
        <dbReference type="EMBL" id="MBJ3808141.1"/>
    </source>
</evidence>
<comment type="caution">
    <text evidence="2">The sequence shown here is derived from an EMBL/GenBank/DDBJ whole genome shotgun (WGS) entry which is preliminary data.</text>
</comment>
<dbReference type="EMBL" id="JAEKOZ010000007">
    <property type="protein sequence ID" value="MBJ3808141.1"/>
    <property type="molecule type" value="Genomic_DNA"/>
</dbReference>
<dbReference type="Proteomes" id="UP000634780">
    <property type="component" value="Unassembled WGS sequence"/>
</dbReference>
<feature type="compositionally biased region" description="Low complexity" evidence="1">
    <location>
        <begin position="62"/>
        <end position="99"/>
    </location>
</feature>
<feature type="compositionally biased region" description="Polar residues" evidence="1">
    <location>
        <begin position="108"/>
        <end position="118"/>
    </location>
</feature>
<organism evidence="2 3">
    <name type="scientific">Streptomyces flavofungini</name>
    <dbReference type="NCBI Taxonomy" id="68200"/>
    <lineage>
        <taxon>Bacteria</taxon>
        <taxon>Bacillati</taxon>
        <taxon>Actinomycetota</taxon>
        <taxon>Actinomycetes</taxon>
        <taxon>Kitasatosporales</taxon>
        <taxon>Streptomycetaceae</taxon>
        <taxon>Streptomyces</taxon>
    </lineage>
</organism>
<feature type="region of interest" description="Disordered" evidence="1">
    <location>
        <begin position="20"/>
        <end position="118"/>
    </location>
</feature>
<evidence type="ECO:0000256" key="1">
    <source>
        <dbReference type="SAM" id="MobiDB-lite"/>
    </source>
</evidence>